<keyword evidence="2" id="KW-1185">Reference proteome</keyword>
<dbReference type="RefSeq" id="WP_106251717.1">
    <property type="nucleotide sequence ID" value="NZ_PVZC01000009.1"/>
</dbReference>
<accession>A0A2T0PVJ5</accession>
<gene>
    <name evidence="1" type="ORF">CLV72_109163</name>
</gene>
<sequence length="96" mass="10309">MVFRAIVIRAAEIDDAAPYDPAVPEPAAGLILAAIPGAQQLADGQIRIPYEYSAELLGLSTQRWSWSGVVFGYWLLISGCSLEADDADVHVARPNP</sequence>
<organism evidence="1 2">
    <name type="scientific">Allonocardiopsis opalescens</name>
    <dbReference type="NCBI Taxonomy" id="1144618"/>
    <lineage>
        <taxon>Bacteria</taxon>
        <taxon>Bacillati</taxon>
        <taxon>Actinomycetota</taxon>
        <taxon>Actinomycetes</taxon>
        <taxon>Streptosporangiales</taxon>
        <taxon>Allonocardiopsis</taxon>
    </lineage>
</organism>
<evidence type="ECO:0000313" key="2">
    <source>
        <dbReference type="Proteomes" id="UP000237846"/>
    </source>
</evidence>
<name>A0A2T0PVJ5_9ACTN</name>
<dbReference type="AlphaFoldDB" id="A0A2T0PVJ5"/>
<reference evidence="1 2" key="1">
    <citation type="submission" date="2018-03" db="EMBL/GenBank/DDBJ databases">
        <title>Genomic Encyclopedia of Archaeal and Bacterial Type Strains, Phase II (KMG-II): from individual species to whole genera.</title>
        <authorList>
            <person name="Goeker M."/>
        </authorList>
    </citation>
    <scope>NUCLEOTIDE SEQUENCE [LARGE SCALE GENOMIC DNA]</scope>
    <source>
        <strain evidence="1 2">DSM 45601</strain>
    </source>
</reference>
<protein>
    <submittedName>
        <fullName evidence="1">Uncharacterized protein</fullName>
    </submittedName>
</protein>
<comment type="caution">
    <text evidence="1">The sequence shown here is derived from an EMBL/GenBank/DDBJ whole genome shotgun (WGS) entry which is preliminary data.</text>
</comment>
<proteinExistence type="predicted"/>
<dbReference type="EMBL" id="PVZC01000009">
    <property type="protein sequence ID" value="PRX95554.1"/>
    <property type="molecule type" value="Genomic_DNA"/>
</dbReference>
<evidence type="ECO:0000313" key="1">
    <source>
        <dbReference type="EMBL" id="PRX95554.1"/>
    </source>
</evidence>
<dbReference type="Proteomes" id="UP000237846">
    <property type="component" value="Unassembled WGS sequence"/>
</dbReference>